<dbReference type="Gene3D" id="3.40.50.2300">
    <property type="match status" value="2"/>
</dbReference>
<organism evidence="5 6">
    <name type="scientific">Arthrobacter alpinus</name>
    <dbReference type="NCBI Taxonomy" id="656366"/>
    <lineage>
        <taxon>Bacteria</taxon>
        <taxon>Bacillati</taxon>
        <taxon>Actinomycetota</taxon>
        <taxon>Actinomycetes</taxon>
        <taxon>Micrococcales</taxon>
        <taxon>Micrococcaceae</taxon>
        <taxon>Arthrobacter</taxon>
    </lineage>
</organism>
<dbReference type="Proteomes" id="UP000062833">
    <property type="component" value="Chromosome"/>
</dbReference>
<dbReference type="PANTHER" id="PTHR30146">
    <property type="entry name" value="LACI-RELATED TRANSCRIPTIONAL REPRESSOR"/>
    <property type="match status" value="1"/>
</dbReference>
<dbReference type="EMBL" id="CP012677">
    <property type="protein sequence ID" value="ALE93658.1"/>
    <property type="molecule type" value="Genomic_DNA"/>
</dbReference>
<dbReference type="InterPro" id="IPR010982">
    <property type="entry name" value="Lambda_DNA-bd_dom_sf"/>
</dbReference>
<keyword evidence="2" id="KW-0238">DNA-binding</keyword>
<evidence type="ECO:0000313" key="6">
    <source>
        <dbReference type="Proteomes" id="UP000062833"/>
    </source>
</evidence>
<keyword evidence="1" id="KW-0805">Transcription regulation</keyword>
<feature type="domain" description="HTH lacI-type" evidence="4">
    <location>
        <begin position="4"/>
        <end position="58"/>
    </location>
</feature>
<evidence type="ECO:0000256" key="1">
    <source>
        <dbReference type="ARBA" id="ARBA00023015"/>
    </source>
</evidence>
<accession>A0A0M4RR44</accession>
<dbReference type="OrthoDB" id="1938857at2"/>
<dbReference type="PROSITE" id="PS50932">
    <property type="entry name" value="HTH_LACI_2"/>
    <property type="match status" value="1"/>
</dbReference>
<dbReference type="KEGG" id="aaq:AOC05_17225"/>
<dbReference type="PATRIC" id="fig|656366.3.peg.3707"/>
<protein>
    <recommendedName>
        <fullName evidence="4">HTH lacI-type domain-containing protein</fullName>
    </recommendedName>
</protein>
<dbReference type="InterPro" id="IPR046335">
    <property type="entry name" value="LacI/GalR-like_sensor"/>
</dbReference>
<evidence type="ECO:0000256" key="3">
    <source>
        <dbReference type="ARBA" id="ARBA00023163"/>
    </source>
</evidence>
<keyword evidence="3" id="KW-0804">Transcription</keyword>
<dbReference type="InterPro" id="IPR000843">
    <property type="entry name" value="HTH_LacI"/>
</dbReference>
<dbReference type="AlphaFoldDB" id="A0A0M4RR44"/>
<dbReference type="SMART" id="SM00354">
    <property type="entry name" value="HTH_LACI"/>
    <property type="match status" value="1"/>
</dbReference>
<dbReference type="GO" id="GO:0003700">
    <property type="term" value="F:DNA-binding transcription factor activity"/>
    <property type="evidence" value="ECO:0007669"/>
    <property type="project" value="TreeGrafter"/>
</dbReference>
<dbReference type="Gene3D" id="1.10.260.40">
    <property type="entry name" value="lambda repressor-like DNA-binding domains"/>
    <property type="match status" value="1"/>
</dbReference>
<evidence type="ECO:0000256" key="2">
    <source>
        <dbReference type="ARBA" id="ARBA00023125"/>
    </source>
</evidence>
<dbReference type="SUPFAM" id="SSF53822">
    <property type="entry name" value="Periplasmic binding protein-like I"/>
    <property type="match status" value="1"/>
</dbReference>
<evidence type="ECO:0000259" key="4">
    <source>
        <dbReference type="PROSITE" id="PS50932"/>
    </source>
</evidence>
<dbReference type="PANTHER" id="PTHR30146:SF155">
    <property type="entry name" value="ALANINE RACEMASE"/>
    <property type="match status" value="1"/>
</dbReference>
<dbReference type="CDD" id="cd06267">
    <property type="entry name" value="PBP1_LacI_sugar_binding-like"/>
    <property type="match status" value="1"/>
</dbReference>
<gene>
    <name evidence="5" type="ORF">AOC05_17225</name>
</gene>
<dbReference type="GO" id="GO:0000976">
    <property type="term" value="F:transcription cis-regulatory region binding"/>
    <property type="evidence" value="ECO:0007669"/>
    <property type="project" value="TreeGrafter"/>
</dbReference>
<sequence>MAKVTIAGLAQRLGISKASVSYALNGRAGVGPDTRERVLALAQELGWYPSSSARALSQARSETIGIVLLRDPEHVGSEPFYMSVLAGIEAVLSSRELNLMLRIVAPDGGGAPIVGGADVKPLAGPPAGRRDLAVYRRWAGESRVDGVLLFDEVRSDPRGPLLGSLGLPYVQVGGSAASGARGGSTTVDQSMDAATVTDALHSLGHRHFAYVSGPPDLAHEDLRSASLAAHARRLGMTLVTSASDYTAPDGEAATIAVMAGVAPGSEGFPTAIVYGNDLMAMGGLAALQRLGIPVPAQVSVVSWDDSIMCQFSSPPVAAMARNVTELGRQSALLLLNIIDGHAATNRAMPAGVLQHRSSLGAARP</sequence>
<dbReference type="SUPFAM" id="SSF47413">
    <property type="entry name" value="lambda repressor-like DNA-binding domains"/>
    <property type="match status" value="1"/>
</dbReference>
<name>A0A0M4RR44_9MICC</name>
<dbReference type="Pfam" id="PF13377">
    <property type="entry name" value="Peripla_BP_3"/>
    <property type="match status" value="1"/>
</dbReference>
<dbReference type="RefSeq" id="WP_062008709.1">
    <property type="nucleotide sequence ID" value="NZ_CP012677.1"/>
</dbReference>
<proteinExistence type="predicted"/>
<dbReference type="CDD" id="cd01392">
    <property type="entry name" value="HTH_LacI"/>
    <property type="match status" value="1"/>
</dbReference>
<evidence type="ECO:0000313" key="5">
    <source>
        <dbReference type="EMBL" id="ALE93658.1"/>
    </source>
</evidence>
<dbReference type="InterPro" id="IPR028082">
    <property type="entry name" value="Peripla_BP_I"/>
</dbReference>
<keyword evidence="6" id="KW-1185">Reference proteome</keyword>
<dbReference type="Pfam" id="PF00356">
    <property type="entry name" value="LacI"/>
    <property type="match status" value="1"/>
</dbReference>
<reference evidence="6" key="1">
    <citation type="submission" date="2015-09" db="EMBL/GenBank/DDBJ databases">
        <title>Complete genome of Arthrobacter alpinus strain R3.8.</title>
        <authorList>
            <person name="See-Too W.S."/>
            <person name="Chan K.G."/>
        </authorList>
    </citation>
    <scope>NUCLEOTIDE SEQUENCE [LARGE SCALE GENOMIC DNA]</scope>
    <source>
        <strain evidence="6">R3.8</strain>
    </source>
</reference>